<sequence>MEFPTQFHMKAAKRILRSTSLPFLLHEAAPLLRVWLLRPLLRLLFHAEVAPPPPPISFLRRPLLRHRDYAALSSFLSSVPPSPPTQKRLRRPLLRHRSVCAALSSDTEASAPPSPPIAGFVFPVSPPSFPRVSPTLGKTRPTRATIHFQTVLRSPSVDLLLGRTSNGVDTPQVGMCFSAEEEVRDFYKSYAQSLGFGISKLGSKKGDDGQLKYFSFGCSKNAAKDVLKKAYYNMIAIIDQSLQDLERKVVY</sequence>
<accession>A0A8J5FQW6</accession>
<dbReference type="PANTHER" id="PTHR46328:SF35">
    <property type="entry name" value="PROTEIN FAR1-RELATED SEQUENCE 5-LIKE"/>
    <property type="match status" value="1"/>
</dbReference>
<dbReference type="EMBL" id="JACMSC010000013">
    <property type="protein sequence ID" value="KAG6492509.1"/>
    <property type="molecule type" value="Genomic_DNA"/>
</dbReference>
<reference evidence="1 2" key="1">
    <citation type="submission" date="2020-08" db="EMBL/GenBank/DDBJ databases">
        <title>Plant Genome Project.</title>
        <authorList>
            <person name="Zhang R.-G."/>
        </authorList>
    </citation>
    <scope>NUCLEOTIDE SEQUENCE [LARGE SCALE GENOMIC DNA]</scope>
    <source>
        <tissue evidence="1">Rhizome</tissue>
    </source>
</reference>
<evidence type="ECO:0000313" key="1">
    <source>
        <dbReference type="EMBL" id="KAG6492509.1"/>
    </source>
</evidence>
<proteinExistence type="predicted"/>
<evidence type="ECO:0000313" key="2">
    <source>
        <dbReference type="Proteomes" id="UP000734854"/>
    </source>
</evidence>
<keyword evidence="2" id="KW-1185">Reference proteome</keyword>
<gene>
    <name evidence="1" type="ORF">ZIOFF_047472</name>
</gene>
<organism evidence="1 2">
    <name type="scientific">Zingiber officinale</name>
    <name type="common">Ginger</name>
    <name type="synonym">Amomum zingiber</name>
    <dbReference type="NCBI Taxonomy" id="94328"/>
    <lineage>
        <taxon>Eukaryota</taxon>
        <taxon>Viridiplantae</taxon>
        <taxon>Streptophyta</taxon>
        <taxon>Embryophyta</taxon>
        <taxon>Tracheophyta</taxon>
        <taxon>Spermatophyta</taxon>
        <taxon>Magnoliopsida</taxon>
        <taxon>Liliopsida</taxon>
        <taxon>Zingiberales</taxon>
        <taxon>Zingiberaceae</taxon>
        <taxon>Zingiber</taxon>
    </lineage>
</organism>
<dbReference type="Proteomes" id="UP000734854">
    <property type="component" value="Unassembled WGS sequence"/>
</dbReference>
<comment type="caution">
    <text evidence="1">The sequence shown here is derived from an EMBL/GenBank/DDBJ whole genome shotgun (WGS) entry which is preliminary data.</text>
</comment>
<dbReference type="PANTHER" id="PTHR46328">
    <property type="entry name" value="FAR-RED IMPAIRED RESPONSIVE (FAR1) FAMILY PROTEIN-RELATED"/>
    <property type="match status" value="1"/>
</dbReference>
<dbReference type="AlphaFoldDB" id="A0A8J5FQW6"/>
<name>A0A8J5FQW6_ZINOF</name>
<protein>
    <submittedName>
        <fullName evidence="1">Uncharacterized protein</fullName>
    </submittedName>
</protein>